<feature type="compositionally biased region" description="Polar residues" evidence="1">
    <location>
        <begin position="77"/>
        <end position="91"/>
    </location>
</feature>
<keyword evidence="3" id="KW-1185">Reference proteome</keyword>
<evidence type="ECO:0000313" key="2">
    <source>
        <dbReference type="EMBL" id="KAF5866156.1"/>
    </source>
</evidence>
<feature type="region of interest" description="Disordered" evidence="1">
    <location>
        <begin position="77"/>
        <end position="101"/>
    </location>
</feature>
<evidence type="ECO:0000313" key="3">
    <source>
        <dbReference type="Proteomes" id="UP000541154"/>
    </source>
</evidence>
<dbReference type="Proteomes" id="UP000541154">
    <property type="component" value="Unassembled WGS sequence"/>
</dbReference>
<name>A0A5N6FY39_PETAA</name>
<accession>A0A8H6ACQ0</accession>
<proteinExistence type="predicted"/>
<gene>
    <name evidence="2" type="ORF">ETB97_000690</name>
</gene>
<sequence length="212" mass="21895">MASSPRTAPDIGGFNAQDCQFIFECLKNLDDSRTVNLTNVGAVLGYTNTASVGNRFRAIRKRYGFINLEATAKPANGSTVLSGPVPSTTPGQGKGNGSSAGIKKSMAKAEEPEKAVIPDDSEAEVIIAAKGPKTKAKLSPRKGTRKGAKVTSPPIPATGVGASKGESPPQALPAVKAKVEDEIVQDEGIDVNLLSAVNNAIDDFRDSGFGAV</sequence>
<accession>A0A5N6FY39</accession>
<organism evidence="2 3">
    <name type="scientific">Petromyces alliaceus</name>
    <name type="common">Aspergillus alliaceus</name>
    <dbReference type="NCBI Taxonomy" id="209559"/>
    <lineage>
        <taxon>Eukaryota</taxon>
        <taxon>Fungi</taxon>
        <taxon>Dikarya</taxon>
        <taxon>Ascomycota</taxon>
        <taxon>Pezizomycotina</taxon>
        <taxon>Eurotiomycetes</taxon>
        <taxon>Eurotiomycetidae</taxon>
        <taxon>Eurotiales</taxon>
        <taxon>Aspergillaceae</taxon>
        <taxon>Aspergillus</taxon>
        <taxon>Aspergillus subgen. Circumdati</taxon>
    </lineage>
</organism>
<evidence type="ECO:0000256" key="1">
    <source>
        <dbReference type="SAM" id="MobiDB-lite"/>
    </source>
</evidence>
<dbReference type="AlphaFoldDB" id="A0A5N6FY39"/>
<feature type="compositionally biased region" description="Basic residues" evidence="1">
    <location>
        <begin position="132"/>
        <end position="148"/>
    </location>
</feature>
<comment type="caution">
    <text evidence="2">The sequence shown here is derived from an EMBL/GenBank/DDBJ whole genome shotgun (WGS) entry which is preliminary data.</text>
</comment>
<dbReference type="EMBL" id="SPNV01000011">
    <property type="protein sequence ID" value="KAF5866156.1"/>
    <property type="molecule type" value="Genomic_DNA"/>
</dbReference>
<dbReference type="OMA" id="CMGDDKQ"/>
<feature type="region of interest" description="Disordered" evidence="1">
    <location>
        <begin position="132"/>
        <end position="174"/>
    </location>
</feature>
<protein>
    <submittedName>
        <fullName evidence="2">Uncharacterized protein</fullName>
    </submittedName>
</protein>
<reference evidence="2 3" key="1">
    <citation type="submission" date="2019-04" db="EMBL/GenBank/DDBJ databases">
        <title>Aspergillus burnettii sp. nov., novel species from soil in southeast Queensland.</title>
        <authorList>
            <person name="Gilchrist C.L.M."/>
            <person name="Pitt J.I."/>
            <person name="Lange L."/>
            <person name="Lacey H.J."/>
            <person name="Vuong D."/>
            <person name="Midgley D.J."/>
            <person name="Greenfield P."/>
            <person name="Bradbury M."/>
            <person name="Lacey E."/>
            <person name="Busk P.K."/>
            <person name="Pilgaard B."/>
            <person name="Chooi Y.H."/>
            <person name="Piggott A.M."/>
        </authorList>
    </citation>
    <scope>NUCLEOTIDE SEQUENCE [LARGE SCALE GENOMIC DNA]</scope>
    <source>
        <strain evidence="2 3">FRR 5400</strain>
    </source>
</reference>